<dbReference type="RefSeq" id="WP_166657895.1">
    <property type="nucleotide sequence ID" value="NZ_FNDV01000006.1"/>
</dbReference>
<dbReference type="EMBL" id="FNJB01000006">
    <property type="protein sequence ID" value="SDP04854.1"/>
    <property type="molecule type" value="Genomic_DNA"/>
</dbReference>
<reference evidence="2" key="1">
    <citation type="submission" date="2016-10" db="EMBL/GenBank/DDBJ databases">
        <authorList>
            <person name="Varghese N."/>
            <person name="Submissions S."/>
        </authorList>
    </citation>
    <scope>NUCLEOTIDE SEQUENCE [LARGE SCALE GENOMIC DNA]</scope>
    <source>
        <strain evidence="2">IBRC-M 10655</strain>
    </source>
</reference>
<name>A0A1H0PIN4_9PSEU</name>
<protein>
    <submittedName>
        <fullName evidence="1">Uncharacterized protein</fullName>
    </submittedName>
</protein>
<proteinExistence type="predicted"/>
<dbReference type="Proteomes" id="UP000199651">
    <property type="component" value="Unassembled WGS sequence"/>
</dbReference>
<gene>
    <name evidence="1" type="ORF">SAMN05192558_106137</name>
</gene>
<evidence type="ECO:0000313" key="1">
    <source>
        <dbReference type="EMBL" id="SDP04854.1"/>
    </source>
</evidence>
<keyword evidence="2" id="KW-1185">Reference proteome</keyword>
<dbReference type="STRING" id="504798.SAMN05421871_106315"/>
<dbReference type="AlphaFoldDB" id="A0A1H0PIN4"/>
<evidence type="ECO:0000313" key="2">
    <source>
        <dbReference type="Proteomes" id="UP000199651"/>
    </source>
</evidence>
<organism evidence="1 2">
    <name type="scientific">Actinokineospora alba</name>
    <dbReference type="NCBI Taxonomy" id="504798"/>
    <lineage>
        <taxon>Bacteria</taxon>
        <taxon>Bacillati</taxon>
        <taxon>Actinomycetota</taxon>
        <taxon>Actinomycetes</taxon>
        <taxon>Pseudonocardiales</taxon>
        <taxon>Pseudonocardiaceae</taxon>
        <taxon>Actinokineospora</taxon>
    </lineage>
</organism>
<sequence>MKRALTMAALLLACVACEQQPGSSDTTSTSEIEQIESTLDAIESELAGD</sequence>
<accession>A0A1H0PIN4</accession>